<evidence type="ECO:0000256" key="3">
    <source>
        <dbReference type="ARBA" id="ARBA00022692"/>
    </source>
</evidence>
<dbReference type="AlphaFoldDB" id="A0A3B1DJD2"/>
<keyword evidence="4 6" id="KW-1133">Transmembrane helix</keyword>
<feature type="domain" description="Na+/H+ antiporter NhaC-like C-terminal" evidence="7">
    <location>
        <begin position="166"/>
        <end position="492"/>
    </location>
</feature>
<organism evidence="8">
    <name type="scientific">hydrothermal vent metagenome</name>
    <dbReference type="NCBI Taxonomy" id="652676"/>
    <lineage>
        <taxon>unclassified sequences</taxon>
        <taxon>metagenomes</taxon>
        <taxon>ecological metagenomes</taxon>
    </lineage>
</organism>
<feature type="transmembrane region" description="Helical" evidence="6">
    <location>
        <begin position="191"/>
        <end position="216"/>
    </location>
</feature>
<dbReference type="PANTHER" id="PTHR43478:SF1">
    <property type="entry name" value="NA+_H+ ANTIPORTER NHAC-LIKE C-TERMINAL DOMAIN-CONTAINING PROTEIN"/>
    <property type="match status" value="1"/>
</dbReference>
<proteinExistence type="predicted"/>
<keyword evidence="3 6" id="KW-0812">Transmembrane</keyword>
<gene>
    <name evidence="8" type="ORF">MNBD_IGNAVI01-589</name>
</gene>
<feature type="transmembrane region" description="Helical" evidence="6">
    <location>
        <begin position="266"/>
        <end position="289"/>
    </location>
</feature>
<evidence type="ECO:0000256" key="5">
    <source>
        <dbReference type="ARBA" id="ARBA00023136"/>
    </source>
</evidence>
<sequence length="495" mass="53741">MEHFGFWSLLPPLIAIILAIKTRQVFVSLFFGIWLGWVVLSDFNFLDGTIASIQALVDVFKDSGNTRTIMFSSLVGALIAFIQRSGGVEGFVKYINRLLEHLEKKKLGNSRIIVQLLAWLTGVLIFVESSINVLTVGAIYRPIFDKLKIPREKLAYIADSVSAPTCILIPLNAWGAYIMGLIAAQGFDNPFGIMIGSFPYNFYPMLALAMVVYIVLSKKDFGPMKKAEIRARETGKVLRDGATPLISSDVISMEKKEGVPARARNMLVPIAVMVGMMPLMLIFTGWSQVPNINELPLYLQLFEAIGQGSGSTSVLYSVLTAISVGSVMYMAQKIFSFKETFDLIMKGISGLIPLALLMMLAFAIGAVCRELGTGQYVAEVSKVWLSPSFVPAIIYVVASFIAFSTGTSWGTFAIMIPIGVPMAQALDANLYLTIAAALGGGVFGDHASPISDTTIISSMASACDHIDHVKTQLPYALTAGAITTVMYVILGLIMY</sequence>
<reference evidence="8" key="1">
    <citation type="submission" date="2018-06" db="EMBL/GenBank/DDBJ databases">
        <authorList>
            <person name="Zhirakovskaya E."/>
        </authorList>
    </citation>
    <scope>NUCLEOTIDE SEQUENCE</scope>
</reference>
<feature type="transmembrane region" description="Helical" evidence="6">
    <location>
        <begin position="392"/>
        <end position="416"/>
    </location>
</feature>
<feature type="transmembrane region" description="Helical" evidence="6">
    <location>
        <begin position="475"/>
        <end position="494"/>
    </location>
</feature>
<evidence type="ECO:0000313" key="8">
    <source>
        <dbReference type="EMBL" id="VAX28707.1"/>
    </source>
</evidence>
<feature type="transmembrane region" description="Helical" evidence="6">
    <location>
        <begin position="29"/>
        <end position="57"/>
    </location>
</feature>
<keyword evidence="5 6" id="KW-0472">Membrane</keyword>
<evidence type="ECO:0000256" key="1">
    <source>
        <dbReference type="ARBA" id="ARBA00004651"/>
    </source>
</evidence>
<protein>
    <submittedName>
        <fullName evidence="8">Na+/H+ antiporter</fullName>
    </submittedName>
</protein>
<evidence type="ECO:0000256" key="2">
    <source>
        <dbReference type="ARBA" id="ARBA00022475"/>
    </source>
</evidence>
<dbReference type="GO" id="GO:0005886">
    <property type="term" value="C:plasma membrane"/>
    <property type="evidence" value="ECO:0007669"/>
    <property type="project" value="UniProtKB-SubCell"/>
</dbReference>
<feature type="transmembrane region" description="Helical" evidence="6">
    <location>
        <begin position="161"/>
        <end position="185"/>
    </location>
</feature>
<feature type="transmembrane region" description="Helical" evidence="6">
    <location>
        <begin position="343"/>
        <end position="367"/>
    </location>
</feature>
<evidence type="ECO:0000259" key="7">
    <source>
        <dbReference type="Pfam" id="PF03553"/>
    </source>
</evidence>
<dbReference type="Pfam" id="PF03553">
    <property type="entry name" value="Na_H_antiporter"/>
    <property type="match status" value="1"/>
</dbReference>
<name>A0A3B1DJD2_9ZZZZ</name>
<accession>A0A3B1DJD2</accession>
<dbReference type="PANTHER" id="PTHR43478">
    <property type="entry name" value="NA+/H+ ANTIPORTER-RELATED"/>
    <property type="match status" value="1"/>
</dbReference>
<feature type="transmembrane region" description="Helical" evidence="6">
    <location>
        <begin position="309"/>
        <end position="331"/>
    </location>
</feature>
<feature type="transmembrane region" description="Helical" evidence="6">
    <location>
        <begin position="112"/>
        <end position="140"/>
    </location>
</feature>
<comment type="subcellular location">
    <subcellularLocation>
        <location evidence="1">Cell membrane</location>
        <topology evidence="1">Multi-pass membrane protein</topology>
    </subcellularLocation>
</comment>
<dbReference type="InterPro" id="IPR018461">
    <property type="entry name" value="Na/H_Antiport_NhaC-like_C"/>
</dbReference>
<evidence type="ECO:0000256" key="6">
    <source>
        <dbReference type="SAM" id="Phobius"/>
    </source>
</evidence>
<dbReference type="EMBL" id="UOGD01000425">
    <property type="protein sequence ID" value="VAX28707.1"/>
    <property type="molecule type" value="Genomic_DNA"/>
</dbReference>
<evidence type="ECO:0000256" key="4">
    <source>
        <dbReference type="ARBA" id="ARBA00022989"/>
    </source>
</evidence>
<keyword evidence="2" id="KW-1003">Cell membrane</keyword>